<dbReference type="PROSITE" id="PS50113">
    <property type="entry name" value="PAC"/>
    <property type="match status" value="1"/>
</dbReference>
<evidence type="ECO:0000256" key="1">
    <source>
        <dbReference type="SAM" id="Phobius"/>
    </source>
</evidence>
<name>A0ABS3BE26_9GAMM</name>
<dbReference type="CDD" id="cd00130">
    <property type="entry name" value="PAS"/>
    <property type="match status" value="1"/>
</dbReference>
<feature type="domain" description="PAC" evidence="3">
    <location>
        <begin position="400"/>
        <end position="452"/>
    </location>
</feature>
<dbReference type="InterPro" id="IPR000160">
    <property type="entry name" value="GGDEF_dom"/>
</dbReference>
<dbReference type="InterPro" id="IPR029787">
    <property type="entry name" value="Nucleotide_cyclase"/>
</dbReference>
<evidence type="ECO:0000259" key="4">
    <source>
        <dbReference type="PROSITE" id="PS50887"/>
    </source>
</evidence>
<proteinExistence type="predicted"/>
<dbReference type="PANTHER" id="PTHR46663">
    <property type="entry name" value="DIGUANYLATE CYCLASE DGCT-RELATED"/>
    <property type="match status" value="1"/>
</dbReference>
<dbReference type="Gene3D" id="3.30.70.270">
    <property type="match status" value="1"/>
</dbReference>
<dbReference type="InterPro" id="IPR001610">
    <property type="entry name" value="PAC"/>
</dbReference>
<dbReference type="SUPFAM" id="SSF55073">
    <property type="entry name" value="Nucleotide cyclase"/>
    <property type="match status" value="1"/>
</dbReference>
<evidence type="ECO:0000259" key="3">
    <source>
        <dbReference type="PROSITE" id="PS50113"/>
    </source>
</evidence>
<dbReference type="NCBIfam" id="TIGR00229">
    <property type="entry name" value="sensory_box"/>
    <property type="match status" value="1"/>
</dbReference>
<dbReference type="RefSeq" id="WP_206557398.1">
    <property type="nucleotide sequence ID" value="NZ_JAFKDB010000014.1"/>
</dbReference>
<dbReference type="PROSITE" id="PS50887">
    <property type="entry name" value="GGDEF"/>
    <property type="match status" value="1"/>
</dbReference>
<keyword evidence="1" id="KW-0812">Transmembrane</keyword>
<evidence type="ECO:0000313" key="6">
    <source>
        <dbReference type="Proteomes" id="UP000664344"/>
    </source>
</evidence>
<dbReference type="SMART" id="SM00086">
    <property type="entry name" value="PAC"/>
    <property type="match status" value="1"/>
</dbReference>
<feature type="transmembrane region" description="Helical" evidence="1">
    <location>
        <begin position="284"/>
        <end position="303"/>
    </location>
</feature>
<keyword evidence="1" id="KW-0472">Membrane</keyword>
<dbReference type="InterPro" id="IPR000700">
    <property type="entry name" value="PAS-assoc_C"/>
</dbReference>
<gene>
    <name evidence="5" type="ORF">JYP53_09220</name>
</gene>
<feature type="transmembrane region" description="Helical" evidence="1">
    <location>
        <begin position="12"/>
        <end position="34"/>
    </location>
</feature>
<dbReference type="PROSITE" id="PS50112">
    <property type="entry name" value="PAS"/>
    <property type="match status" value="1"/>
</dbReference>
<keyword evidence="6" id="KW-1185">Reference proteome</keyword>
<organism evidence="5 6">
    <name type="scientific">Marinobacter daepoensis</name>
    <dbReference type="NCBI Taxonomy" id="262077"/>
    <lineage>
        <taxon>Bacteria</taxon>
        <taxon>Pseudomonadati</taxon>
        <taxon>Pseudomonadota</taxon>
        <taxon>Gammaproteobacteria</taxon>
        <taxon>Pseudomonadales</taxon>
        <taxon>Marinobacteraceae</taxon>
        <taxon>Marinobacter</taxon>
    </lineage>
</organism>
<dbReference type="InterPro" id="IPR043128">
    <property type="entry name" value="Rev_trsase/Diguanyl_cyclase"/>
</dbReference>
<dbReference type="EMBL" id="JAFKDB010000014">
    <property type="protein sequence ID" value="MBN7770079.1"/>
    <property type="molecule type" value="Genomic_DNA"/>
</dbReference>
<feature type="domain" description="GGDEF" evidence="4">
    <location>
        <begin position="484"/>
        <end position="615"/>
    </location>
</feature>
<dbReference type="InterPro" id="IPR035965">
    <property type="entry name" value="PAS-like_dom_sf"/>
</dbReference>
<keyword evidence="1" id="KW-1133">Transmembrane helix</keyword>
<dbReference type="InterPro" id="IPR052163">
    <property type="entry name" value="DGC-Regulatory_Protein"/>
</dbReference>
<dbReference type="NCBIfam" id="TIGR00254">
    <property type="entry name" value="GGDEF"/>
    <property type="match status" value="1"/>
</dbReference>
<dbReference type="Pfam" id="PF00990">
    <property type="entry name" value="GGDEF"/>
    <property type="match status" value="1"/>
</dbReference>
<dbReference type="Pfam" id="PF13426">
    <property type="entry name" value="PAS_9"/>
    <property type="match status" value="1"/>
</dbReference>
<dbReference type="SMART" id="SM00091">
    <property type="entry name" value="PAS"/>
    <property type="match status" value="1"/>
</dbReference>
<dbReference type="Proteomes" id="UP000664344">
    <property type="component" value="Unassembled WGS sequence"/>
</dbReference>
<comment type="caution">
    <text evidence="5">The sequence shown here is derived from an EMBL/GenBank/DDBJ whole genome shotgun (WGS) entry which is preliminary data.</text>
</comment>
<protein>
    <submittedName>
        <fullName evidence="5">Diguanylate cyclase</fullName>
    </submittedName>
</protein>
<accession>A0ABS3BE26</accession>
<feature type="domain" description="PAS" evidence="2">
    <location>
        <begin position="326"/>
        <end position="397"/>
    </location>
</feature>
<evidence type="ECO:0000259" key="2">
    <source>
        <dbReference type="PROSITE" id="PS50112"/>
    </source>
</evidence>
<evidence type="ECO:0000313" key="5">
    <source>
        <dbReference type="EMBL" id="MBN7770079.1"/>
    </source>
</evidence>
<dbReference type="SUPFAM" id="SSF55785">
    <property type="entry name" value="PYP-like sensor domain (PAS domain)"/>
    <property type="match status" value="1"/>
</dbReference>
<dbReference type="PANTHER" id="PTHR46663:SF3">
    <property type="entry name" value="SLL0267 PROTEIN"/>
    <property type="match status" value="1"/>
</dbReference>
<reference evidence="5 6" key="1">
    <citation type="submission" date="2021-02" db="EMBL/GenBank/DDBJ databases">
        <title>PHA producing bacteria isolated from coastal sediment in Guangdong, Shenzhen.</title>
        <authorList>
            <person name="Zheng W."/>
            <person name="Yu S."/>
            <person name="Huang Y."/>
        </authorList>
    </citation>
    <scope>NUCLEOTIDE SEQUENCE [LARGE SCALE GENOMIC DNA]</scope>
    <source>
        <strain evidence="5 6">TN21-5</strain>
    </source>
</reference>
<dbReference type="SMART" id="SM00267">
    <property type="entry name" value="GGDEF"/>
    <property type="match status" value="1"/>
</dbReference>
<dbReference type="InterPro" id="IPR000014">
    <property type="entry name" value="PAS"/>
</dbReference>
<dbReference type="Gene3D" id="3.30.450.20">
    <property type="entry name" value="PAS domain"/>
    <property type="match status" value="1"/>
</dbReference>
<dbReference type="CDD" id="cd01949">
    <property type="entry name" value="GGDEF"/>
    <property type="match status" value="1"/>
</dbReference>
<sequence length="615" mass="68158">MDIFEQKRRIISIAIVAVVLTGSIIAVAVSAPLIRQIHQQATESASRVADTKAQSIKAIFDHHRGLALQTASRSELARMMAEYRDGHLSAESLKRLTRPRLEDSARHIDNLAAIIRFDASGRELIRVGPLANRLPANLARPSGLDIQNYALEPGNPAGTPLLQTMASIQNDNEPVGYDVLLFELASLKPAFETGPDSNLCLLDAQRTRRLSLTDDLARFQLTPPDGCLAEKERIMATSELDHFRSSLSDGTRVLAFVRPVEGYPWELHMHSRVSRVFGDLIKDIVISVGLIMLLSAIAGIWVWRSLRPLVHALVDQASLIARSSEELRLAQQVFNHTHEAIAICDTRLRIIRVNPAFGDITGIEPKQLMGKKLLEFIDPAHCQEITHEAIHRHLVAENAWQGEVWLTAPGSSPSPNLLTVSPVRNARGQFQQLILTFSDITARVQAEKQMFRLAHFDKLTGLPNRSALETHLEQAIEQARRQHHHFALMFLDLDKFKPVNDTLGHQAGDELLRHVAKRLKHSMRANDVVGRRGGDEFVIITGPLGNDNDALHIARKVIQVLNKPFNIKGQSVQIGASVGIALYPDNGQTAETLLARADKAMYTVKASGRNNLAFA</sequence>